<evidence type="ECO:0000256" key="1">
    <source>
        <dbReference type="ARBA" id="ARBA00012513"/>
    </source>
</evidence>
<accession>A0A550C751</accession>
<feature type="domain" description="Protein kinase" evidence="11">
    <location>
        <begin position="19"/>
        <end position="284"/>
    </location>
</feature>
<dbReference type="PROSITE" id="PS50011">
    <property type="entry name" value="PROTEIN_KINASE_DOM"/>
    <property type="match status" value="1"/>
</dbReference>
<dbReference type="GO" id="GO:0005524">
    <property type="term" value="F:ATP binding"/>
    <property type="evidence" value="ECO:0007669"/>
    <property type="project" value="UniProtKB-UniRule"/>
</dbReference>
<keyword evidence="2" id="KW-0723">Serine/threonine-protein kinase</keyword>
<evidence type="ECO:0000256" key="5">
    <source>
        <dbReference type="ARBA" id="ARBA00022777"/>
    </source>
</evidence>
<keyword evidence="5 12" id="KW-0418">Kinase</keyword>
<dbReference type="OrthoDB" id="541276at2759"/>
<dbReference type="STRING" id="97359.A0A550C751"/>
<keyword evidence="6 9" id="KW-0067">ATP-binding</keyword>
<evidence type="ECO:0000256" key="8">
    <source>
        <dbReference type="ARBA" id="ARBA00048679"/>
    </source>
</evidence>
<evidence type="ECO:0000256" key="2">
    <source>
        <dbReference type="ARBA" id="ARBA00022527"/>
    </source>
</evidence>
<dbReference type="PROSITE" id="PS00107">
    <property type="entry name" value="PROTEIN_KINASE_ATP"/>
    <property type="match status" value="1"/>
</dbReference>
<gene>
    <name evidence="12" type="ORF">BD626DRAFT_571676</name>
</gene>
<evidence type="ECO:0000256" key="6">
    <source>
        <dbReference type="ARBA" id="ARBA00022840"/>
    </source>
</evidence>
<feature type="binding site" evidence="9">
    <location>
        <position position="48"/>
    </location>
    <ligand>
        <name>ATP</name>
        <dbReference type="ChEBI" id="CHEBI:30616"/>
    </ligand>
</feature>
<evidence type="ECO:0000256" key="3">
    <source>
        <dbReference type="ARBA" id="ARBA00022679"/>
    </source>
</evidence>
<dbReference type="PROSITE" id="PS00108">
    <property type="entry name" value="PROTEIN_KINASE_ST"/>
    <property type="match status" value="1"/>
</dbReference>
<keyword evidence="4 9" id="KW-0547">Nucleotide-binding</keyword>
<dbReference type="Gene3D" id="1.10.510.10">
    <property type="entry name" value="Transferase(Phosphotransferase) domain 1"/>
    <property type="match status" value="1"/>
</dbReference>
<feature type="region of interest" description="Disordered" evidence="10">
    <location>
        <begin position="331"/>
        <end position="425"/>
    </location>
</feature>
<keyword evidence="13" id="KW-1185">Reference proteome</keyword>
<evidence type="ECO:0000256" key="7">
    <source>
        <dbReference type="ARBA" id="ARBA00047899"/>
    </source>
</evidence>
<feature type="compositionally biased region" description="Pro residues" evidence="10">
    <location>
        <begin position="414"/>
        <end position="423"/>
    </location>
</feature>
<evidence type="ECO:0000256" key="4">
    <source>
        <dbReference type="ARBA" id="ARBA00022741"/>
    </source>
</evidence>
<protein>
    <recommendedName>
        <fullName evidence="1">non-specific serine/threonine protein kinase</fullName>
        <ecNumber evidence="1">2.7.11.1</ecNumber>
    </recommendedName>
</protein>
<dbReference type="InterPro" id="IPR008271">
    <property type="entry name" value="Ser/Thr_kinase_AS"/>
</dbReference>
<dbReference type="GO" id="GO:0004674">
    <property type="term" value="F:protein serine/threonine kinase activity"/>
    <property type="evidence" value="ECO:0007669"/>
    <property type="project" value="UniProtKB-KW"/>
</dbReference>
<proteinExistence type="predicted"/>
<dbReference type="InterPro" id="IPR017441">
    <property type="entry name" value="Protein_kinase_ATP_BS"/>
</dbReference>
<dbReference type="PANTHER" id="PTHR43895:SF32">
    <property type="entry name" value="SERINE_THREONINE-PROTEIN KINASE CHK1"/>
    <property type="match status" value="1"/>
</dbReference>
<dbReference type="Proteomes" id="UP000320762">
    <property type="component" value="Unassembled WGS sequence"/>
</dbReference>
<dbReference type="AlphaFoldDB" id="A0A550C751"/>
<dbReference type="InterPro" id="IPR011009">
    <property type="entry name" value="Kinase-like_dom_sf"/>
</dbReference>
<dbReference type="GO" id="GO:0007165">
    <property type="term" value="P:signal transduction"/>
    <property type="evidence" value="ECO:0007669"/>
    <property type="project" value="TreeGrafter"/>
</dbReference>
<keyword evidence="3" id="KW-0808">Transferase</keyword>
<dbReference type="EC" id="2.7.11.1" evidence="1"/>
<dbReference type="Pfam" id="PF00069">
    <property type="entry name" value="Pkinase"/>
    <property type="match status" value="1"/>
</dbReference>
<reference evidence="12 13" key="1">
    <citation type="journal article" date="2019" name="New Phytol.">
        <title>Comparative genomics reveals unique wood-decay strategies and fruiting body development in the Schizophyllaceae.</title>
        <authorList>
            <person name="Almasi E."/>
            <person name="Sahu N."/>
            <person name="Krizsan K."/>
            <person name="Balint B."/>
            <person name="Kovacs G.M."/>
            <person name="Kiss B."/>
            <person name="Cseklye J."/>
            <person name="Drula E."/>
            <person name="Henrissat B."/>
            <person name="Nagy I."/>
            <person name="Chovatia M."/>
            <person name="Adam C."/>
            <person name="LaButti K."/>
            <person name="Lipzen A."/>
            <person name="Riley R."/>
            <person name="Grigoriev I.V."/>
            <person name="Nagy L.G."/>
        </authorList>
    </citation>
    <scope>NUCLEOTIDE SEQUENCE [LARGE SCALE GENOMIC DNA]</scope>
    <source>
        <strain evidence="12 13">NL-1724</strain>
    </source>
</reference>
<evidence type="ECO:0000256" key="10">
    <source>
        <dbReference type="SAM" id="MobiDB-lite"/>
    </source>
</evidence>
<evidence type="ECO:0000313" key="12">
    <source>
        <dbReference type="EMBL" id="TRM60623.1"/>
    </source>
</evidence>
<dbReference type="InterPro" id="IPR000719">
    <property type="entry name" value="Prot_kinase_dom"/>
</dbReference>
<evidence type="ECO:0000259" key="11">
    <source>
        <dbReference type="PROSITE" id="PS50011"/>
    </source>
</evidence>
<evidence type="ECO:0000313" key="13">
    <source>
        <dbReference type="Proteomes" id="UP000320762"/>
    </source>
</evidence>
<evidence type="ECO:0000256" key="9">
    <source>
        <dbReference type="PROSITE-ProRule" id="PRU10141"/>
    </source>
</evidence>
<dbReference type="SMART" id="SM00220">
    <property type="entry name" value="S_TKc"/>
    <property type="match status" value="1"/>
</dbReference>
<comment type="caution">
    <text evidence="12">The sequence shown here is derived from an EMBL/GenBank/DDBJ whole genome shotgun (WGS) entry which is preliminary data.</text>
</comment>
<dbReference type="PANTHER" id="PTHR43895">
    <property type="entry name" value="CALCIUM/CALMODULIN-DEPENDENT PROTEIN KINASE KINASE-RELATED"/>
    <property type="match status" value="1"/>
</dbReference>
<dbReference type="SUPFAM" id="SSF56112">
    <property type="entry name" value="Protein kinase-like (PK-like)"/>
    <property type="match status" value="1"/>
</dbReference>
<sequence>MSHVKLFSAQPGHVLAGRYRLEKVLGKGTYGAVLRAIDNTDSRAVAVKVQIKQDPKNALGHRQRKEQSTHRSVSHHPNIVTFIDSFDTKDASCIVLELNPAGDLCSAIERRAYRGDSPLVQRCFAQILDAVGFCHARGVYHRDIKPENILVSADMKNWYLSDFGLATNAAFSSQIGIGTSYFMAPEVLGTREFYRESIWHAAGDVWALGMTLCAAAFNGFPWQRADRKDKKFAKFLEAPEAQLIEALPFSRPLAILLVDVFAVDSERRTTTTEFARRLATIPTLYNSSVPDRHSPAGRAEAACARYTPLYKRPTKSRSVYGIISYVPTSSQLRPQLPRKKLTPSPKNCKPQPREVLLTVPRKEPVGPGRTCSPHGREAPVPKKNQVPAGGKGVPPRAGANKLPSPVGGKQRPMPAGPKAPRPAPIHIHAPVPVVPRRAPSLLGPPPLPPLPRFQHAPPANGPPVPTLLEFMSNPNRVYSPDIPKYFAEVAAIVDGRRREAIGARPLPTPGEQHRALPDIAAYLQAPSPVDPPAPSPVELQTRPLLPPLPTPPRLLTAPRFGMPPLPTPPRLRVPPFPMPELVRGLPTAEETPLVTPETRPMDAPGMLEVPPMALDGRWNEREERQMVVPEGARQTLKMLGAQEAKIFAAEAMEVEVLKAEVRVQKPLKVEVTASYNCGDYVDVNLLMGLQPGTIV</sequence>
<comment type="catalytic activity">
    <reaction evidence="7">
        <text>L-threonyl-[protein] + ATP = O-phospho-L-threonyl-[protein] + ADP + H(+)</text>
        <dbReference type="Rhea" id="RHEA:46608"/>
        <dbReference type="Rhea" id="RHEA-COMP:11060"/>
        <dbReference type="Rhea" id="RHEA-COMP:11605"/>
        <dbReference type="ChEBI" id="CHEBI:15378"/>
        <dbReference type="ChEBI" id="CHEBI:30013"/>
        <dbReference type="ChEBI" id="CHEBI:30616"/>
        <dbReference type="ChEBI" id="CHEBI:61977"/>
        <dbReference type="ChEBI" id="CHEBI:456216"/>
        <dbReference type="EC" id="2.7.11.1"/>
    </reaction>
</comment>
<name>A0A550C751_9AGAR</name>
<comment type="catalytic activity">
    <reaction evidence="8">
        <text>L-seryl-[protein] + ATP = O-phospho-L-seryl-[protein] + ADP + H(+)</text>
        <dbReference type="Rhea" id="RHEA:17989"/>
        <dbReference type="Rhea" id="RHEA-COMP:9863"/>
        <dbReference type="Rhea" id="RHEA-COMP:11604"/>
        <dbReference type="ChEBI" id="CHEBI:15378"/>
        <dbReference type="ChEBI" id="CHEBI:29999"/>
        <dbReference type="ChEBI" id="CHEBI:30616"/>
        <dbReference type="ChEBI" id="CHEBI:83421"/>
        <dbReference type="ChEBI" id="CHEBI:456216"/>
        <dbReference type="EC" id="2.7.11.1"/>
    </reaction>
</comment>
<organism evidence="12 13">
    <name type="scientific">Schizophyllum amplum</name>
    <dbReference type="NCBI Taxonomy" id="97359"/>
    <lineage>
        <taxon>Eukaryota</taxon>
        <taxon>Fungi</taxon>
        <taxon>Dikarya</taxon>
        <taxon>Basidiomycota</taxon>
        <taxon>Agaricomycotina</taxon>
        <taxon>Agaricomycetes</taxon>
        <taxon>Agaricomycetidae</taxon>
        <taxon>Agaricales</taxon>
        <taxon>Schizophyllaceae</taxon>
        <taxon>Schizophyllum</taxon>
    </lineage>
</organism>
<dbReference type="EMBL" id="VDMD01000021">
    <property type="protein sequence ID" value="TRM60623.1"/>
    <property type="molecule type" value="Genomic_DNA"/>
</dbReference>